<dbReference type="Proteomes" id="UP001225873">
    <property type="component" value="Unassembled WGS sequence"/>
</dbReference>
<dbReference type="InterPro" id="IPR001650">
    <property type="entry name" value="Helicase_C-like"/>
</dbReference>
<dbReference type="Gene3D" id="3.40.50.300">
    <property type="entry name" value="P-loop containing nucleotide triphosphate hydrolases"/>
    <property type="match status" value="1"/>
</dbReference>
<name>A0ABT7ZJW6_9BACL</name>
<proteinExistence type="predicted"/>
<keyword evidence="4" id="KW-1185">Reference proteome</keyword>
<dbReference type="RefSeq" id="WP_290214804.1">
    <property type="nucleotide sequence ID" value="NZ_JASDCQ010000002.1"/>
</dbReference>
<dbReference type="Pfam" id="PF00176">
    <property type="entry name" value="SNF2-rel_dom"/>
    <property type="match status" value="1"/>
</dbReference>
<keyword evidence="3" id="KW-0067">ATP-binding</keyword>
<evidence type="ECO:0000313" key="3">
    <source>
        <dbReference type="EMBL" id="MDN3427443.1"/>
    </source>
</evidence>
<evidence type="ECO:0000259" key="1">
    <source>
        <dbReference type="PROSITE" id="PS51192"/>
    </source>
</evidence>
<evidence type="ECO:0000259" key="2">
    <source>
        <dbReference type="PROSITE" id="PS51194"/>
    </source>
</evidence>
<feature type="domain" description="Helicase C-terminal" evidence="2">
    <location>
        <begin position="462"/>
        <end position="628"/>
    </location>
</feature>
<dbReference type="InterPro" id="IPR027417">
    <property type="entry name" value="P-loop_NTPase"/>
</dbReference>
<evidence type="ECO:0000313" key="4">
    <source>
        <dbReference type="Proteomes" id="UP001225873"/>
    </source>
</evidence>
<protein>
    <submittedName>
        <fullName evidence="3">DEAD/DEAH box helicase</fullName>
    </submittedName>
</protein>
<keyword evidence="3" id="KW-0378">Hydrolase</keyword>
<reference evidence="3 4" key="1">
    <citation type="submission" date="2023-03" db="EMBL/GenBank/DDBJ databases">
        <authorList>
            <person name="Uniacke-Lowe S."/>
            <person name="Ross P."/>
            <person name="Hill C."/>
        </authorList>
    </citation>
    <scope>NUCLEOTIDE SEQUENCE [LARGE SCALE GENOMIC DNA]</scope>
    <source>
        <strain evidence="3 4">APC 4016</strain>
    </source>
</reference>
<dbReference type="SUPFAM" id="SSF52540">
    <property type="entry name" value="P-loop containing nucleoside triphosphate hydrolases"/>
    <property type="match status" value="2"/>
</dbReference>
<dbReference type="PROSITE" id="PS51194">
    <property type="entry name" value="HELICASE_CTER"/>
    <property type="match status" value="1"/>
</dbReference>
<comment type="caution">
    <text evidence="3">The sequence shown here is derived from an EMBL/GenBank/DDBJ whole genome shotgun (WGS) entry which is preliminary data.</text>
</comment>
<organism evidence="3 4">
    <name type="scientific">Planococcus notacanthi</name>
    <dbReference type="NCBI Taxonomy" id="3035188"/>
    <lineage>
        <taxon>Bacteria</taxon>
        <taxon>Bacillati</taxon>
        <taxon>Bacillota</taxon>
        <taxon>Bacilli</taxon>
        <taxon>Bacillales</taxon>
        <taxon>Caryophanaceae</taxon>
        <taxon>Planococcus</taxon>
    </lineage>
</organism>
<dbReference type="GO" id="GO:0004386">
    <property type="term" value="F:helicase activity"/>
    <property type="evidence" value="ECO:0007669"/>
    <property type="project" value="UniProtKB-KW"/>
</dbReference>
<dbReference type="InterPro" id="IPR000330">
    <property type="entry name" value="SNF2_N"/>
</dbReference>
<dbReference type="Pfam" id="PF00271">
    <property type="entry name" value="Helicase_C"/>
    <property type="match status" value="1"/>
</dbReference>
<dbReference type="InterPro" id="IPR014001">
    <property type="entry name" value="Helicase_ATP-bd"/>
</dbReference>
<dbReference type="InterPro" id="IPR038718">
    <property type="entry name" value="SNF2-like_sf"/>
</dbReference>
<sequence>MAELKIISNDTQYLIYGDISKVIDKKMSLHLKRSFKANIKSDLIEIPINGDKVISLLSDFFKKKGIRLILDEESSSDLSELYEEEENFRQFSLKAKDIWENNIEMDEFKHFCSVIENGMQRKLYKLQLLSAYHLAFSQNACNFSVPGAGKTSIVYGAYTYLKSFTNSHPKSVDKILVIGPLSSFGPWENEYQECFNRIPNVKRISGGVLSAIEKKQYFHSRNPAELTLISYPGILNQMENLQYFLKNNKVMVIIDEAHKIKNTSGGQIADSVLKLAPFCRGRVVLTGTPAPNGYQDLFNLFKFIWPNKDLIPFSVLQLDDMTKGQSDPRVDVLIDKLSPYFVRIKKSDLGLPEKKENDPILVEMDKSQEYIYRKIEKKVLSSLKDEDFEDSFLSKLQKAKLIRLMQAASNPKLLLKPLIDEYGTSINDSFIDDDDDKELIEAIYSYADAEKFPNKFYEAYKIIKQLIDNKEKVIVWALYVDTIHSFQDFLESKNIETKILYGKTKVESENTNLDEDTRESIIRDFHVQESSFKVIIANPFAVAESISLHKACHNAIYLERNFDAARYVQSKDRIHRYGLDYATITNYYYLMSANTIDATIDRRLQEKEDLMIRVTESQDIPLFRNNDEDMDDNDIKALITDYANKS</sequence>
<dbReference type="EMBL" id="JASDCQ010000002">
    <property type="protein sequence ID" value="MDN3427443.1"/>
    <property type="molecule type" value="Genomic_DNA"/>
</dbReference>
<gene>
    <name evidence="3" type="ORF">QMA01_09075</name>
</gene>
<feature type="domain" description="Helicase ATP-binding" evidence="1">
    <location>
        <begin position="131"/>
        <end position="307"/>
    </location>
</feature>
<dbReference type="PANTHER" id="PTHR10799">
    <property type="entry name" value="SNF2/RAD54 HELICASE FAMILY"/>
    <property type="match status" value="1"/>
</dbReference>
<keyword evidence="3" id="KW-0547">Nucleotide-binding</keyword>
<dbReference type="SMART" id="SM00487">
    <property type="entry name" value="DEXDc"/>
    <property type="match status" value="1"/>
</dbReference>
<dbReference type="PROSITE" id="PS51192">
    <property type="entry name" value="HELICASE_ATP_BIND_1"/>
    <property type="match status" value="1"/>
</dbReference>
<keyword evidence="3" id="KW-0347">Helicase</keyword>
<dbReference type="Gene3D" id="3.40.50.10810">
    <property type="entry name" value="Tandem AAA-ATPase domain"/>
    <property type="match status" value="1"/>
</dbReference>
<accession>A0ABT7ZJW6</accession>